<dbReference type="GO" id="GO:0004519">
    <property type="term" value="F:endonuclease activity"/>
    <property type="evidence" value="ECO:0007669"/>
    <property type="project" value="UniProtKB-KW"/>
</dbReference>
<keyword evidence="13" id="KW-1185">Reference proteome</keyword>
<dbReference type="SUPFAM" id="SSF54060">
    <property type="entry name" value="His-Me finger endonucleases"/>
    <property type="match status" value="1"/>
</dbReference>
<feature type="active site" description="Proton acceptor" evidence="8">
    <location>
        <position position="320"/>
    </location>
</feature>
<evidence type="ECO:0000256" key="9">
    <source>
        <dbReference type="PIRSR" id="PIRSR640255-2"/>
    </source>
</evidence>
<evidence type="ECO:0000256" key="3">
    <source>
        <dbReference type="ARBA" id="ARBA00022722"/>
    </source>
</evidence>
<dbReference type="InterPro" id="IPR018524">
    <property type="entry name" value="DNA/RNA_endonuclease_AS"/>
</dbReference>
<evidence type="ECO:0000313" key="13">
    <source>
        <dbReference type="Proteomes" id="UP000540519"/>
    </source>
</evidence>
<dbReference type="Pfam" id="PF01223">
    <property type="entry name" value="Endonuclease_NS"/>
    <property type="match status" value="1"/>
</dbReference>
<dbReference type="SMART" id="SM00477">
    <property type="entry name" value="NUC"/>
    <property type="match status" value="1"/>
</dbReference>
<evidence type="ECO:0000256" key="1">
    <source>
        <dbReference type="ARBA" id="ARBA00001946"/>
    </source>
</evidence>
<reference evidence="12 13" key="1">
    <citation type="journal article" date="2019" name="Mar. Drugs">
        <title>Comparative Genomics and CAZyme Genome Repertoires of Marine Zobellia amurskyensis KMM 3526(T) and Zobellia laminariae KMM 3676(T).</title>
        <authorList>
            <person name="Chernysheva N."/>
            <person name="Bystritskaya E."/>
            <person name="Stenkova A."/>
            <person name="Golovkin I."/>
            <person name="Nedashkovskaya O."/>
            <person name="Isaeva M."/>
        </authorList>
    </citation>
    <scope>NUCLEOTIDE SEQUENCE [LARGE SCALE GENOMIC DNA]</scope>
    <source>
        <strain evidence="12 13">KMM 3526</strain>
    </source>
</reference>
<dbReference type="AlphaFoldDB" id="A0A7X3D2S9"/>
<dbReference type="PANTHER" id="PTHR13966:SF5">
    <property type="entry name" value="ENDONUCLEASE G, MITOCHONDRIAL"/>
    <property type="match status" value="1"/>
</dbReference>
<feature type="binding site" evidence="9">
    <location>
        <position position="351"/>
    </location>
    <ligand>
        <name>Mg(2+)</name>
        <dbReference type="ChEBI" id="CHEBI:18420"/>
        <note>catalytic</note>
    </ligand>
</feature>
<keyword evidence="5 12" id="KW-0255">Endonuclease</keyword>
<dbReference type="Gene3D" id="3.40.570.10">
    <property type="entry name" value="Extracellular Endonuclease, subunit A"/>
    <property type="match status" value="1"/>
</dbReference>
<protein>
    <submittedName>
        <fullName evidence="12">DNA/RNA non-specific endonuclease</fullName>
    </submittedName>
</protein>
<dbReference type="PROSITE" id="PS01070">
    <property type="entry name" value="NUCLEASE_NON_SPEC"/>
    <property type="match status" value="1"/>
</dbReference>
<dbReference type="RefSeq" id="WP_155600348.1">
    <property type="nucleotide sequence ID" value="NZ_RCNR01000028.1"/>
</dbReference>
<proteinExistence type="inferred from homology"/>
<comment type="similarity">
    <text evidence="2">Belongs to the DNA/RNA non-specific endonuclease family.</text>
</comment>
<dbReference type="PANTHER" id="PTHR13966">
    <property type="entry name" value="ENDONUCLEASE RELATED"/>
    <property type="match status" value="1"/>
</dbReference>
<dbReference type="Proteomes" id="UP000540519">
    <property type="component" value="Unassembled WGS sequence"/>
</dbReference>
<keyword evidence="6" id="KW-0378">Hydrolase</keyword>
<evidence type="ECO:0000256" key="6">
    <source>
        <dbReference type="ARBA" id="ARBA00022801"/>
    </source>
</evidence>
<gene>
    <name evidence="12" type="ORF">D9O36_13855</name>
</gene>
<feature type="domain" description="ENPP1-3/EXOG-like endonuclease/phosphodiesterase" evidence="10">
    <location>
        <begin position="258"/>
        <end position="467"/>
    </location>
</feature>
<comment type="cofactor">
    <cofactor evidence="1">
        <name>Mg(2+)</name>
        <dbReference type="ChEBI" id="CHEBI:18420"/>
    </cofactor>
</comment>
<dbReference type="InterPro" id="IPR040255">
    <property type="entry name" value="Non-specific_endonuclease"/>
</dbReference>
<dbReference type="GO" id="GO:0016787">
    <property type="term" value="F:hydrolase activity"/>
    <property type="evidence" value="ECO:0007669"/>
    <property type="project" value="UniProtKB-KW"/>
</dbReference>
<keyword evidence="7" id="KW-0460">Magnesium</keyword>
<comment type="caution">
    <text evidence="12">The sequence shown here is derived from an EMBL/GenBank/DDBJ whole genome shotgun (WGS) entry which is preliminary data.</text>
</comment>
<dbReference type="InterPro" id="IPR044929">
    <property type="entry name" value="DNA/RNA_non-sp_Endonuclease_sf"/>
</dbReference>
<keyword evidence="3" id="KW-0540">Nuclease</keyword>
<dbReference type="GO" id="GO:0003676">
    <property type="term" value="F:nucleic acid binding"/>
    <property type="evidence" value="ECO:0007669"/>
    <property type="project" value="InterPro"/>
</dbReference>
<dbReference type="SMART" id="SM00892">
    <property type="entry name" value="Endonuclease_NS"/>
    <property type="match status" value="1"/>
</dbReference>
<feature type="domain" description="DNA/RNA non-specific endonuclease/pyrophosphatase/phosphodiesterase" evidence="11">
    <location>
        <begin position="257"/>
        <end position="467"/>
    </location>
</feature>
<dbReference type="OrthoDB" id="9811262at2"/>
<sequence>MKNFTPNYVSLFALVSLFLIGCSKDEYHPDNSIYEEIPIEAIPLEGITINGELDVPTYYYDNQGPHKHKSQNLTAKDVGFTETFESGSKGTYAAGSVSLSPSGDWYLDDALLGSLTNDRKFGSKSVRIRNTGMLTMSFNMDNGASSILVRHAAYGSNGSSDWRLVSSYDDGVTWYFVGDTITTNSTTLNTVTFEVNDTQSVRYGIYKISGGSNRINIDNIEIDINTSGGGDSPSMDSNLTFGNPSDAASSPNNYFLSKPDFSLSYNNSNGTANWVSWHLSEAWTGTTSRCNCFKSDTTLPNTFFRATTSDYTNSGFDRGHLCPSADRNGNEDSNENTYYMTNIAPQAPDNNRRSWANLESYLRSLTLDGNEVHIISGVVGTGGTGSNGAANTISNGKINVPDSFWKVALILPNGTNDIQRVTTSTRVIAVLVPNDQDINTDWTQFKTTVDNIESLTGYDLFENISDTIESVLESTVDTEPSV</sequence>
<organism evidence="12 13">
    <name type="scientific">Zobellia amurskyensis</name>
    <dbReference type="NCBI Taxonomy" id="248905"/>
    <lineage>
        <taxon>Bacteria</taxon>
        <taxon>Pseudomonadati</taxon>
        <taxon>Bacteroidota</taxon>
        <taxon>Flavobacteriia</taxon>
        <taxon>Flavobacteriales</taxon>
        <taxon>Flavobacteriaceae</taxon>
        <taxon>Zobellia</taxon>
    </lineage>
</organism>
<evidence type="ECO:0000259" key="11">
    <source>
        <dbReference type="SMART" id="SM00892"/>
    </source>
</evidence>
<evidence type="ECO:0000259" key="10">
    <source>
        <dbReference type="SMART" id="SM00477"/>
    </source>
</evidence>
<dbReference type="CDD" id="cd00091">
    <property type="entry name" value="NUC"/>
    <property type="match status" value="1"/>
</dbReference>
<dbReference type="InterPro" id="IPR001604">
    <property type="entry name" value="Endo_G_ENPP1-like_dom"/>
</dbReference>
<evidence type="ECO:0000256" key="8">
    <source>
        <dbReference type="PIRSR" id="PIRSR640255-1"/>
    </source>
</evidence>
<evidence type="ECO:0000256" key="7">
    <source>
        <dbReference type="ARBA" id="ARBA00022842"/>
    </source>
</evidence>
<dbReference type="GO" id="GO:0046872">
    <property type="term" value="F:metal ion binding"/>
    <property type="evidence" value="ECO:0007669"/>
    <property type="project" value="UniProtKB-KW"/>
</dbReference>
<accession>A0A7X3D2S9</accession>
<keyword evidence="4 9" id="KW-0479">Metal-binding</keyword>
<evidence type="ECO:0000256" key="5">
    <source>
        <dbReference type="ARBA" id="ARBA00022759"/>
    </source>
</evidence>
<dbReference type="InterPro" id="IPR044925">
    <property type="entry name" value="His-Me_finger_sf"/>
</dbReference>
<evidence type="ECO:0000256" key="4">
    <source>
        <dbReference type="ARBA" id="ARBA00022723"/>
    </source>
</evidence>
<evidence type="ECO:0000256" key="2">
    <source>
        <dbReference type="ARBA" id="ARBA00010052"/>
    </source>
</evidence>
<dbReference type="InterPro" id="IPR020821">
    <property type="entry name" value="ENPP1-3/EXOG-like_nuc-like"/>
</dbReference>
<dbReference type="PROSITE" id="PS51257">
    <property type="entry name" value="PROKAR_LIPOPROTEIN"/>
    <property type="match status" value="1"/>
</dbReference>
<evidence type="ECO:0000313" key="12">
    <source>
        <dbReference type="EMBL" id="MUH36933.1"/>
    </source>
</evidence>
<dbReference type="EMBL" id="RCNR01000028">
    <property type="protein sequence ID" value="MUH36933.1"/>
    <property type="molecule type" value="Genomic_DNA"/>
</dbReference>
<name>A0A7X3D2S9_9FLAO</name>